<evidence type="ECO:0000259" key="7">
    <source>
        <dbReference type="PROSITE" id="PS50089"/>
    </source>
</evidence>
<dbReference type="PROSITE" id="PS50089">
    <property type="entry name" value="ZF_RING_2"/>
    <property type="match status" value="1"/>
</dbReference>
<dbReference type="InterPro" id="IPR001841">
    <property type="entry name" value="Znf_RING"/>
</dbReference>
<reference evidence="8" key="1">
    <citation type="submission" date="2023-06" db="EMBL/GenBank/DDBJ databases">
        <title>Male Hemibagrus guttatus genome.</title>
        <authorList>
            <person name="Bian C."/>
        </authorList>
    </citation>
    <scope>NUCLEOTIDE SEQUENCE</scope>
    <source>
        <strain evidence="8">Male_cb2023</strain>
        <tissue evidence="8">Muscle</tissue>
    </source>
</reference>
<feature type="signal peptide" evidence="6">
    <location>
        <begin position="1"/>
        <end position="22"/>
    </location>
</feature>
<evidence type="ECO:0000256" key="3">
    <source>
        <dbReference type="ARBA" id="ARBA00022833"/>
    </source>
</evidence>
<dbReference type="PANTHER" id="PTHR22791:SF4">
    <property type="entry name" value="RING FINGER PROTEIN 223"/>
    <property type="match status" value="1"/>
</dbReference>
<evidence type="ECO:0000256" key="1">
    <source>
        <dbReference type="ARBA" id="ARBA00022723"/>
    </source>
</evidence>
<dbReference type="Proteomes" id="UP001274896">
    <property type="component" value="Unassembled WGS sequence"/>
</dbReference>
<dbReference type="SUPFAM" id="SSF57850">
    <property type="entry name" value="RING/U-box"/>
    <property type="match status" value="1"/>
</dbReference>
<evidence type="ECO:0000256" key="5">
    <source>
        <dbReference type="SAM" id="Phobius"/>
    </source>
</evidence>
<comment type="caution">
    <text evidence="8">The sequence shown here is derived from an EMBL/GenBank/DDBJ whole genome shotgun (WGS) entry which is preliminary data.</text>
</comment>
<dbReference type="AlphaFoldDB" id="A0AAE0RJ28"/>
<keyword evidence="9" id="KW-1185">Reference proteome</keyword>
<keyword evidence="5" id="KW-0472">Membrane</keyword>
<keyword evidence="6" id="KW-0732">Signal</keyword>
<dbReference type="Pfam" id="PF14946">
    <property type="entry name" value="DUF4501"/>
    <property type="match status" value="1"/>
</dbReference>
<dbReference type="InterPro" id="IPR013083">
    <property type="entry name" value="Znf_RING/FYVE/PHD"/>
</dbReference>
<dbReference type="Gene3D" id="3.30.40.10">
    <property type="entry name" value="Zinc/RING finger domain, C3HC4 (zinc finger)"/>
    <property type="match status" value="1"/>
</dbReference>
<dbReference type="PROSITE" id="PS00518">
    <property type="entry name" value="ZF_RING_1"/>
    <property type="match status" value="1"/>
</dbReference>
<dbReference type="InterPro" id="IPR027888">
    <property type="entry name" value="DUF4501"/>
</dbReference>
<evidence type="ECO:0000313" key="9">
    <source>
        <dbReference type="Proteomes" id="UP001274896"/>
    </source>
</evidence>
<dbReference type="GO" id="GO:0016567">
    <property type="term" value="P:protein ubiquitination"/>
    <property type="evidence" value="ECO:0007669"/>
    <property type="project" value="TreeGrafter"/>
</dbReference>
<dbReference type="InterPro" id="IPR051435">
    <property type="entry name" value="RING_finger_E3_ubiq-ligases"/>
</dbReference>
<keyword evidence="1" id="KW-0479">Metal-binding</keyword>
<dbReference type="EMBL" id="JAUCMX010000001">
    <property type="protein sequence ID" value="KAK3556467.1"/>
    <property type="molecule type" value="Genomic_DNA"/>
</dbReference>
<evidence type="ECO:0000256" key="4">
    <source>
        <dbReference type="PROSITE-ProRule" id="PRU00175"/>
    </source>
</evidence>
<evidence type="ECO:0000256" key="6">
    <source>
        <dbReference type="SAM" id="SignalP"/>
    </source>
</evidence>
<feature type="domain" description="RING-type" evidence="7">
    <location>
        <begin position="169"/>
        <end position="218"/>
    </location>
</feature>
<dbReference type="PANTHER" id="PTHR22791">
    <property type="entry name" value="RING-TYPE DOMAIN-CONTAINING PROTEIN"/>
    <property type="match status" value="1"/>
</dbReference>
<dbReference type="SMART" id="SM00184">
    <property type="entry name" value="RING"/>
    <property type="match status" value="1"/>
</dbReference>
<gene>
    <name evidence="8" type="ORF">QTP70_008249</name>
</gene>
<feature type="chain" id="PRO_5042261840" description="RING-type domain-containing protein" evidence="6">
    <location>
        <begin position="23"/>
        <end position="354"/>
    </location>
</feature>
<dbReference type="GO" id="GO:0061630">
    <property type="term" value="F:ubiquitin protein ligase activity"/>
    <property type="evidence" value="ECO:0007669"/>
    <property type="project" value="TreeGrafter"/>
</dbReference>
<keyword evidence="2 4" id="KW-0863">Zinc-finger</keyword>
<feature type="transmembrane region" description="Helical" evidence="5">
    <location>
        <begin position="83"/>
        <end position="108"/>
    </location>
</feature>
<name>A0AAE0RJ28_9TELE</name>
<keyword evidence="5" id="KW-0812">Transmembrane</keyword>
<feature type="transmembrane region" description="Helical" evidence="5">
    <location>
        <begin position="304"/>
        <end position="322"/>
    </location>
</feature>
<keyword evidence="5" id="KW-1133">Transmembrane helix</keyword>
<protein>
    <recommendedName>
        <fullName evidence="7">RING-type domain-containing protein</fullName>
    </recommendedName>
</protein>
<keyword evidence="3" id="KW-0862">Zinc</keyword>
<dbReference type="CDD" id="cd16556">
    <property type="entry name" value="RING-HC_RNF183-like"/>
    <property type="match status" value="1"/>
</dbReference>
<sequence>MIRVFYIIGVALFALEILRIQALLENPDDCCRRTQKMNETCVNSTHCGCVQVLENSTVRCVQCDSLTSDMENSTLCNTSGPGVAASVLLGTLLISLFLILSVASFFYLKRSNRLPGVFHRRKGSSSVCLEDSNMQDPEVLPTTTSDATLDIPETALPKDEEVWDAAPECSICFTSYDNTFKTPKVLQCNHTFCLECLSRFIAVSPEQKSTEIICPLCRQPTSVPENGPPALSTSQEVLGQLPSNQQQEKHVWLDGERLCYSNPKSPNGVCIDIGGSKQQNENRQEETENRLGNCARLVRTWQRLLIFLLVLIILLIIVIWPIQCIFNRGAISGCFSNQDERFTTLPTVSTSTNM</sequence>
<evidence type="ECO:0000313" key="8">
    <source>
        <dbReference type="EMBL" id="KAK3556467.1"/>
    </source>
</evidence>
<accession>A0AAE0RJ28</accession>
<evidence type="ECO:0000256" key="2">
    <source>
        <dbReference type="ARBA" id="ARBA00022771"/>
    </source>
</evidence>
<dbReference type="GO" id="GO:0008270">
    <property type="term" value="F:zinc ion binding"/>
    <property type="evidence" value="ECO:0007669"/>
    <property type="project" value="UniProtKB-KW"/>
</dbReference>
<dbReference type="InterPro" id="IPR017907">
    <property type="entry name" value="Znf_RING_CS"/>
</dbReference>
<dbReference type="Pfam" id="PF13639">
    <property type="entry name" value="zf-RING_2"/>
    <property type="match status" value="1"/>
</dbReference>
<proteinExistence type="predicted"/>
<organism evidence="8 9">
    <name type="scientific">Hemibagrus guttatus</name>
    <dbReference type="NCBI Taxonomy" id="175788"/>
    <lineage>
        <taxon>Eukaryota</taxon>
        <taxon>Metazoa</taxon>
        <taxon>Chordata</taxon>
        <taxon>Craniata</taxon>
        <taxon>Vertebrata</taxon>
        <taxon>Euteleostomi</taxon>
        <taxon>Actinopterygii</taxon>
        <taxon>Neopterygii</taxon>
        <taxon>Teleostei</taxon>
        <taxon>Ostariophysi</taxon>
        <taxon>Siluriformes</taxon>
        <taxon>Bagridae</taxon>
        <taxon>Hemibagrus</taxon>
    </lineage>
</organism>